<keyword evidence="4" id="KW-1185">Reference proteome</keyword>
<gene>
    <name evidence="3" type="ORF">HNR38_001002</name>
</gene>
<dbReference type="Proteomes" id="UP000591735">
    <property type="component" value="Unassembled WGS sequence"/>
</dbReference>
<dbReference type="Pfam" id="PF00072">
    <property type="entry name" value="Response_reg"/>
    <property type="match status" value="1"/>
</dbReference>
<dbReference type="InterPro" id="IPR001789">
    <property type="entry name" value="Sig_transdc_resp-reg_receiver"/>
</dbReference>
<accession>A0A840UB91</accession>
<comment type="caution">
    <text evidence="3">The sequence shown here is derived from an EMBL/GenBank/DDBJ whole genome shotgun (WGS) entry which is preliminary data.</text>
</comment>
<dbReference type="SUPFAM" id="SSF52172">
    <property type="entry name" value="CheY-like"/>
    <property type="match status" value="1"/>
</dbReference>
<keyword evidence="1" id="KW-0597">Phosphoprotein</keyword>
<evidence type="ECO:0000256" key="1">
    <source>
        <dbReference type="PROSITE-ProRule" id="PRU00169"/>
    </source>
</evidence>
<dbReference type="Gene3D" id="3.40.50.2300">
    <property type="match status" value="1"/>
</dbReference>
<evidence type="ECO:0000313" key="3">
    <source>
        <dbReference type="EMBL" id="MBB5320530.1"/>
    </source>
</evidence>
<dbReference type="SMART" id="SM00448">
    <property type="entry name" value="REC"/>
    <property type="match status" value="1"/>
</dbReference>
<dbReference type="GO" id="GO:0000160">
    <property type="term" value="P:phosphorelay signal transduction system"/>
    <property type="evidence" value="ECO:0007669"/>
    <property type="project" value="InterPro"/>
</dbReference>
<dbReference type="AlphaFoldDB" id="A0A840UB91"/>
<dbReference type="RefSeq" id="WP_183700407.1">
    <property type="nucleotide sequence ID" value="NZ_JACHFE010000002.1"/>
</dbReference>
<reference evidence="3 4" key="1">
    <citation type="submission" date="2020-08" db="EMBL/GenBank/DDBJ databases">
        <title>Genomic Encyclopedia of Type Strains, Phase IV (KMG-IV): sequencing the most valuable type-strain genomes for metagenomic binning, comparative biology and taxonomic classification.</title>
        <authorList>
            <person name="Goeker M."/>
        </authorList>
    </citation>
    <scope>NUCLEOTIDE SEQUENCE [LARGE SCALE GENOMIC DNA]</scope>
    <source>
        <strain evidence="3 4">DSM 22359</strain>
    </source>
</reference>
<proteinExistence type="predicted"/>
<feature type="modified residue" description="4-aspartylphosphate" evidence="1">
    <location>
        <position position="59"/>
    </location>
</feature>
<dbReference type="PROSITE" id="PS50110">
    <property type="entry name" value="RESPONSE_REGULATORY"/>
    <property type="match status" value="1"/>
</dbReference>
<feature type="domain" description="Response regulatory" evidence="2">
    <location>
        <begin position="8"/>
        <end position="156"/>
    </location>
</feature>
<evidence type="ECO:0000259" key="2">
    <source>
        <dbReference type="PROSITE" id="PS50110"/>
    </source>
</evidence>
<dbReference type="EMBL" id="JACHFE010000002">
    <property type="protein sequence ID" value="MBB5320530.1"/>
    <property type="molecule type" value="Genomic_DNA"/>
</dbReference>
<sequence length="156" mass="17352">MKQKPPSRILVVEDEDPKLQHLLSFISTIDSNFQVVSARSVTSALQKIQEVSPDLLLLDMSLPTFDVGELEAGGRPQGYGGLEVLRQMAMLDLECPTVVVTGYEAFPGESGEPVDLNQLTKNLNDEFPETLKDVLHYNSTNDEWKTKLKSIFSTLI</sequence>
<dbReference type="InterPro" id="IPR011006">
    <property type="entry name" value="CheY-like_superfamily"/>
</dbReference>
<protein>
    <submittedName>
        <fullName evidence="3">CheY-like chemotaxis protein</fullName>
    </submittedName>
</protein>
<evidence type="ECO:0000313" key="4">
    <source>
        <dbReference type="Proteomes" id="UP000591735"/>
    </source>
</evidence>
<name>A0A840UB91_9GAMM</name>
<organism evidence="3 4">
    <name type="scientific">Marinobacter oulmenensis</name>
    <dbReference type="NCBI Taxonomy" id="643747"/>
    <lineage>
        <taxon>Bacteria</taxon>
        <taxon>Pseudomonadati</taxon>
        <taxon>Pseudomonadota</taxon>
        <taxon>Gammaproteobacteria</taxon>
        <taxon>Pseudomonadales</taxon>
        <taxon>Marinobacteraceae</taxon>
        <taxon>Marinobacter</taxon>
    </lineage>
</organism>